<proteinExistence type="predicted"/>
<dbReference type="InterPro" id="IPR018680">
    <property type="entry name" value="DUF2164"/>
</dbReference>
<keyword evidence="2" id="KW-1185">Reference proteome</keyword>
<organism evidence="1 2">
    <name type="scientific">Sporolactobacillus shoreae</name>
    <dbReference type="NCBI Taxonomy" id="1465501"/>
    <lineage>
        <taxon>Bacteria</taxon>
        <taxon>Bacillati</taxon>
        <taxon>Bacillota</taxon>
        <taxon>Bacilli</taxon>
        <taxon>Bacillales</taxon>
        <taxon>Sporolactobacillaceae</taxon>
        <taxon>Sporolactobacillus</taxon>
    </lineage>
</organism>
<name>A0A4Z0GV54_9BACL</name>
<evidence type="ECO:0000313" key="1">
    <source>
        <dbReference type="EMBL" id="TGB00417.1"/>
    </source>
</evidence>
<dbReference type="RefSeq" id="WP_135347062.1">
    <property type="nucleotide sequence ID" value="NZ_SRJD01000001.1"/>
</dbReference>
<gene>
    <name evidence="1" type="ORF">E4665_01705</name>
</gene>
<accession>A0A4Z0GV54</accession>
<dbReference type="Proteomes" id="UP000298347">
    <property type="component" value="Unassembled WGS sequence"/>
</dbReference>
<protein>
    <submittedName>
        <fullName evidence="1">DUF2164 family protein</fullName>
    </submittedName>
</protein>
<dbReference type="EMBL" id="SRJD01000001">
    <property type="protein sequence ID" value="TGB00417.1"/>
    <property type="molecule type" value="Genomic_DNA"/>
</dbReference>
<comment type="caution">
    <text evidence="1">The sequence shown here is derived from an EMBL/GenBank/DDBJ whole genome shotgun (WGS) entry which is preliminary data.</text>
</comment>
<dbReference type="OrthoDB" id="573733at2"/>
<reference evidence="1 2" key="1">
    <citation type="journal article" date="2015" name="Int. J. Syst. Evol. Microbiol.">
        <title>Sporolactobacillus shoreae sp. nov. and Sporolactobacillus spathodeae sp. nov., two spore-forming lactic acid bacteria isolated from tree barks in Thailand.</title>
        <authorList>
            <person name="Thamacharoensuk T."/>
            <person name="Kitahara M."/>
            <person name="Ohkuma M."/>
            <person name="Thongchul N."/>
            <person name="Tanasupawat S."/>
        </authorList>
    </citation>
    <scope>NUCLEOTIDE SEQUENCE [LARGE SCALE GENOMIC DNA]</scope>
    <source>
        <strain evidence="1 2">BK92</strain>
    </source>
</reference>
<evidence type="ECO:0000313" key="2">
    <source>
        <dbReference type="Proteomes" id="UP000298347"/>
    </source>
</evidence>
<dbReference type="Pfam" id="PF09932">
    <property type="entry name" value="DUF2164"/>
    <property type="match status" value="1"/>
</dbReference>
<sequence>MKLSKVQKDQIIENLQSYYFDTYHEQLGLIGAENIFSFFMKECAPMIYNMALRDAKFVVDRQMSSLQEELDVLEKREAIGAELYEDHG</sequence>
<dbReference type="AlphaFoldDB" id="A0A4Z0GV54"/>